<proteinExistence type="predicted"/>
<name>J0N4R5_9ACTO</name>
<dbReference type="EMBL" id="AKFT01000177">
    <property type="protein sequence ID" value="EJF39422.1"/>
    <property type="molecule type" value="Genomic_DNA"/>
</dbReference>
<gene>
    <name evidence="2" type="ORF">HMPREF1318_0030</name>
</gene>
<protein>
    <submittedName>
        <fullName evidence="2">Uncharacterized protein</fullName>
    </submittedName>
</protein>
<evidence type="ECO:0000313" key="3">
    <source>
        <dbReference type="Proteomes" id="UP000002941"/>
    </source>
</evidence>
<evidence type="ECO:0000313" key="2">
    <source>
        <dbReference type="EMBL" id="EJF39422.1"/>
    </source>
</evidence>
<sequence>MLEAVLHSCIDSCFGGELMAGFAPVSQGGAISQGRRESRPASCLSAKDSR</sequence>
<comment type="caution">
    <text evidence="2">The sequence shown here is derived from an EMBL/GenBank/DDBJ whole genome shotgun (WGS) entry which is preliminary data.</text>
</comment>
<keyword evidence="3" id="KW-1185">Reference proteome</keyword>
<dbReference type="AlphaFoldDB" id="J0N4R5"/>
<feature type="region of interest" description="Disordered" evidence="1">
    <location>
        <begin position="28"/>
        <end position="50"/>
    </location>
</feature>
<accession>J0N4R5</accession>
<dbReference type="Proteomes" id="UP000002941">
    <property type="component" value="Unassembled WGS sequence"/>
</dbReference>
<organism evidence="2 3">
    <name type="scientific">Actinomyces massiliensis F0489</name>
    <dbReference type="NCBI Taxonomy" id="1125718"/>
    <lineage>
        <taxon>Bacteria</taxon>
        <taxon>Bacillati</taxon>
        <taxon>Actinomycetota</taxon>
        <taxon>Actinomycetes</taxon>
        <taxon>Actinomycetales</taxon>
        <taxon>Actinomycetaceae</taxon>
        <taxon>Actinomyces</taxon>
    </lineage>
</organism>
<dbReference type="PATRIC" id="fig|1125718.3.peg.2198"/>
<reference evidence="2 3" key="1">
    <citation type="submission" date="2012-05" db="EMBL/GenBank/DDBJ databases">
        <authorList>
            <person name="Harkins D.M."/>
            <person name="Madupu R."/>
            <person name="Durkin A.S."/>
            <person name="Torralba M."/>
            <person name="Methe B."/>
            <person name="Sutton G.G."/>
            <person name="Nelson K.E."/>
        </authorList>
    </citation>
    <scope>NUCLEOTIDE SEQUENCE [LARGE SCALE GENOMIC DNA]</scope>
    <source>
        <strain evidence="2 3">F0489</strain>
    </source>
</reference>
<evidence type="ECO:0000256" key="1">
    <source>
        <dbReference type="SAM" id="MobiDB-lite"/>
    </source>
</evidence>